<reference evidence="13" key="1">
    <citation type="submission" date="2018-05" db="EMBL/GenBank/DDBJ databases">
        <authorList>
            <person name="Datahose"/>
        </authorList>
    </citation>
    <scope>NUCLEOTIDE SEQUENCE</scope>
</reference>
<dbReference type="AlphaFoldDB" id="A0AAX7UTJ1"/>
<keyword evidence="4" id="KW-1003">Cell membrane</keyword>
<dbReference type="GO" id="GO:0005856">
    <property type="term" value="C:cytoskeleton"/>
    <property type="evidence" value="ECO:0007669"/>
    <property type="project" value="UniProtKB-SubCell"/>
</dbReference>
<dbReference type="GO" id="GO:0051016">
    <property type="term" value="P:barbed-end actin filament capping"/>
    <property type="evidence" value="ECO:0007669"/>
    <property type="project" value="TreeGrafter"/>
</dbReference>
<feature type="compositionally biased region" description="Basic and acidic residues" evidence="11">
    <location>
        <begin position="606"/>
        <end position="618"/>
    </location>
</feature>
<dbReference type="GO" id="GO:0014069">
    <property type="term" value="C:postsynaptic density"/>
    <property type="evidence" value="ECO:0007669"/>
    <property type="project" value="TreeGrafter"/>
</dbReference>
<organism evidence="13 14">
    <name type="scientific">Astatotilapia calliptera</name>
    <name type="common">Eastern happy</name>
    <name type="synonym">Chromis callipterus</name>
    <dbReference type="NCBI Taxonomy" id="8154"/>
    <lineage>
        <taxon>Eukaryota</taxon>
        <taxon>Metazoa</taxon>
        <taxon>Chordata</taxon>
        <taxon>Craniata</taxon>
        <taxon>Vertebrata</taxon>
        <taxon>Euteleostomi</taxon>
        <taxon>Actinopterygii</taxon>
        <taxon>Neopterygii</taxon>
        <taxon>Teleostei</taxon>
        <taxon>Neoteleostei</taxon>
        <taxon>Acanthomorphata</taxon>
        <taxon>Ovalentaria</taxon>
        <taxon>Cichlomorphae</taxon>
        <taxon>Cichliformes</taxon>
        <taxon>Cichlidae</taxon>
        <taxon>African cichlids</taxon>
        <taxon>Pseudocrenilabrinae</taxon>
        <taxon>Haplochromini</taxon>
        <taxon>Astatotilapia</taxon>
    </lineage>
</organism>
<evidence type="ECO:0000256" key="11">
    <source>
        <dbReference type="SAM" id="MobiDB-lite"/>
    </source>
</evidence>
<feature type="compositionally biased region" description="Low complexity" evidence="11">
    <location>
        <begin position="645"/>
        <end position="654"/>
    </location>
</feature>
<accession>A0AAX7UTJ1</accession>
<dbReference type="InterPro" id="IPR001303">
    <property type="entry name" value="Aldolase_II/adducin_N"/>
</dbReference>
<dbReference type="PANTHER" id="PTHR10672">
    <property type="entry name" value="ADDUCIN"/>
    <property type="match status" value="1"/>
</dbReference>
<dbReference type="GO" id="GO:0005886">
    <property type="term" value="C:plasma membrane"/>
    <property type="evidence" value="ECO:0007669"/>
    <property type="project" value="UniProtKB-SubCell"/>
</dbReference>
<feature type="domain" description="Class II aldolase/adducin N-terminal" evidence="12">
    <location>
        <begin position="139"/>
        <end position="321"/>
    </location>
</feature>
<dbReference type="Ensembl" id="ENSACLT00000062409.1">
    <property type="protein sequence ID" value="ENSACLP00000072490.1"/>
    <property type="gene ID" value="ENSACLG00000025427.2"/>
</dbReference>
<name>A0AAX7UTJ1_ASTCA</name>
<keyword evidence="7" id="KW-0112">Calmodulin-binding</keyword>
<dbReference type="FunFam" id="3.40.225.10:FF:000004">
    <property type="entry name" value="gamma-adducin isoform X1"/>
    <property type="match status" value="1"/>
</dbReference>
<evidence type="ECO:0000313" key="13">
    <source>
        <dbReference type="Ensembl" id="ENSACLP00000072490.1"/>
    </source>
</evidence>
<evidence type="ECO:0000256" key="7">
    <source>
        <dbReference type="ARBA" id="ARBA00022860"/>
    </source>
</evidence>
<dbReference type="GeneTree" id="ENSGT00940000155257"/>
<evidence type="ECO:0000256" key="1">
    <source>
        <dbReference type="ARBA" id="ARBA00004245"/>
    </source>
</evidence>
<evidence type="ECO:0000256" key="5">
    <source>
        <dbReference type="ARBA" id="ARBA00022490"/>
    </source>
</evidence>
<dbReference type="GO" id="GO:0005516">
    <property type="term" value="F:calmodulin binding"/>
    <property type="evidence" value="ECO:0007669"/>
    <property type="project" value="UniProtKB-KW"/>
</dbReference>
<keyword evidence="9" id="KW-0009">Actin-binding</keyword>
<dbReference type="Proteomes" id="UP000265100">
    <property type="component" value="Chromosome 6"/>
</dbReference>
<evidence type="ECO:0000259" key="12">
    <source>
        <dbReference type="SMART" id="SM01007"/>
    </source>
</evidence>
<feature type="compositionally biased region" description="Low complexity" evidence="11">
    <location>
        <begin position="577"/>
        <end position="593"/>
    </location>
</feature>
<keyword evidence="6" id="KW-0597">Phosphoprotein</keyword>
<keyword evidence="5" id="KW-0963">Cytoplasm</keyword>
<evidence type="ECO:0000256" key="6">
    <source>
        <dbReference type="ARBA" id="ARBA00022553"/>
    </source>
</evidence>
<evidence type="ECO:0000313" key="14">
    <source>
        <dbReference type="Proteomes" id="UP000265100"/>
    </source>
</evidence>
<dbReference type="Pfam" id="PF00596">
    <property type="entry name" value="Aldolase_II"/>
    <property type="match status" value="1"/>
</dbReference>
<dbReference type="GO" id="GO:0051015">
    <property type="term" value="F:actin filament binding"/>
    <property type="evidence" value="ECO:0007669"/>
    <property type="project" value="TreeGrafter"/>
</dbReference>
<evidence type="ECO:0000256" key="3">
    <source>
        <dbReference type="ARBA" id="ARBA00006274"/>
    </source>
</evidence>
<sequence length="679" mass="75710">MSADSHQGVVTTPPPPGGGTKERYFDRVDVNDPEYIRARNMSPDLRQDFNVLEQKKRVTQILQSPAFKEELESLIQEQQRKGNNPTGLLALRQIADFFMASTVAGFNTSPLSLGMVTPINDLYGVESTTMVKGEKLTRCKLASLYRLVDLFSWAHFANSYITGRVSKEQDHILIIPRGLSFAEASASNLVKVNIIGDVIDQGSTNLRIDPAGFSPHAAIYSMRPDIRCIIHVHTPATAAVSSMKCGILPISQEALILGDIAYYNYQGSLDEQDERIELQKALGPTTKVLVLRNHGVVALGETIEEAFHYIYSAQYACEIQVNAISCAGGVDNLIVLDQEKYKSRVFAVASAGAINMAGQYKWKIGELEFESLMRMLDNLGYRTGYAYRHPIIREKPRHKSDVEIPATVTAFMFEEDADSGATRLPFKFLQQRQQREKTRWLNSPNSYTKVSVEGGEERYNSRTTTWMKADDPGTPIRIEDPNQFVPLNTDPTEVLAKRNKVMPPDYFSLCTCVPSSPLCLSPPQPYVPTEEEQMAPLPPNPFSELSEKALEEYRKNVERRQLGLSDGEHELTSDDGSTLSQSLSVTQSPQSTSAKEENHTGLMNGKNDHGDVDEELSKRVSQLTTSVESVEITVRSGEKIEEALSPESSPSKSPNTKKKKKFRTPSFLKKNKKKEKTEA</sequence>
<evidence type="ECO:0000256" key="8">
    <source>
        <dbReference type="ARBA" id="ARBA00023136"/>
    </source>
</evidence>
<proteinExistence type="inferred from homology"/>
<reference evidence="13" key="3">
    <citation type="submission" date="2025-09" db="UniProtKB">
        <authorList>
            <consortium name="Ensembl"/>
        </authorList>
    </citation>
    <scope>IDENTIFICATION</scope>
</reference>
<comment type="similarity">
    <text evidence="3">Belongs to the aldolase class II family. Adducin subfamily.</text>
</comment>
<evidence type="ECO:0000256" key="2">
    <source>
        <dbReference type="ARBA" id="ARBA00004413"/>
    </source>
</evidence>
<dbReference type="InterPro" id="IPR051017">
    <property type="entry name" value="Aldolase-II_Adducin_sf"/>
</dbReference>
<protein>
    <recommendedName>
        <fullName evidence="12">Class II aldolase/adducin N-terminal domain-containing protein</fullName>
    </recommendedName>
</protein>
<dbReference type="SMART" id="SM01007">
    <property type="entry name" value="Aldolase_II"/>
    <property type="match status" value="1"/>
</dbReference>
<feature type="compositionally biased region" description="Basic and acidic residues" evidence="11">
    <location>
        <begin position="559"/>
        <end position="572"/>
    </location>
</feature>
<dbReference type="SUPFAM" id="SSF53639">
    <property type="entry name" value="AraD/HMP-PK domain-like"/>
    <property type="match status" value="1"/>
</dbReference>
<reference evidence="13" key="2">
    <citation type="submission" date="2025-08" db="UniProtKB">
        <authorList>
            <consortium name="Ensembl"/>
        </authorList>
    </citation>
    <scope>IDENTIFICATION</scope>
</reference>
<evidence type="ECO:0000256" key="10">
    <source>
        <dbReference type="ARBA" id="ARBA00023212"/>
    </source>
</evidence>
<dbReference type="PANTHER" id="PTHR10672:SF5">
    <property type="entry name" value="GAMMA-ADDUCIN"/>
    <property type="match status" value="1"/>
</dbReference>
<keyword evidence="10" id="KW-0206">Cytoskeleton</keyword>
<feature type="compositionally biased region" description="Polar residues" evidence="11">
    <location>
        <begin position="619"/>
        <end position="628"/>
    </location>
</feature>
<evidence type="ECO:0000256" key="9">
    <source>
        <dbReference type="ARBA" id="ARBA00023203"/>
    </source>
</evidence>
<feature type="region of interest" description="Disordered" evidence="11">
    <location>
        <begin position="1"/>
        <end position="24"/>
    </location>
</feature>
<evidence type="ECO:0000256" key="4">
    <source>
        <dbReference type="ARBA" id="ARBA00022475"/>
    </source>
</evidence>
<dbReference type="InterPro" id="IPR036409">
    <property type="entry name" value="Aldolase_II/adducin_N_sf"/>
</dbReference>
<dbReference type="Gene3D" id="3.40.225.10">
    <property type="entry name" value="Class II aldolase/adducin N-terminal domain"/>
    <property type="match status" value="1"/>
</dbReference>
<keyword evidence="14" id="KW-1185">Reference proteome</keyword>
<feature type="region of interest" description="Disordered" evidence="11">
    <location>
        <begin position="559"/>
        <end position="679"/>
    </location>
</feature>
<keyword evidence="8" id="KW-0472">Membrane</keyword>
<feature type="compositionally biased region" description="Basic residues" evidence="11">
    <location>
        <begin position="655"/>
        <end position="679"/>
    </location>
</feature>
<comment type="subcellular location">
    <subcellularLocation>
        <location evidence="2">Cell membrane</location>
        <topology evidence="2">Peripheral membrane protein</topology>
        <orientation evidence="2">Cytoplasmic side</orientation>
    </subcellularLocation>
    <subcellularLocation>
        <location evidence="1">Cytoplasm</location>
        <location evidence="1">Cytoskeleton</location>
    </subcellularLocation>
</comment>